<organism evidence="3 4">
    <name type="scientific">Methylobacterium terrae</name>
    <dbReference type="NCBI Taxonomy" id="2202827"/>
    <lineage>
        <taxon>Bacteria</taxon>
        <taxon>Pseudomonadati</taxon>
        <taxon>Pseudomonadota</taxon>
        <taxon>Alphaproteobacteria</taxon>
        <taxon>Hyphomicrobiales</taxon>
        <taxon>Methylobacteriaceae</taxon>
        <taxon>Methylobacterium</taxon>
    </lineage>
</organism>
<dbReference type="InterPro" id="IPR027417">
    <property type="entry name" value="P-loop_NTPase"/>
</dbReference>
<sequence length="1116" mass="118247">MSDALDALRRVNFDWVRTLDSVWLDAAPTGAPNEALVPRIVEALHAQGPGARPRGRVLVGEPGIGKTHLVGQIRRAVWESGGWFVLLDVLGLTDFWRSAALSYLTAMMHPMPDGRRQSDAVLAGVARRFRVEEQVEQAFNTPNIDTRRIVDLLVRALMHVDTGRALKHQDVFRALCLLRSQDLAAVGLAHAWLQGYEADPAARAALGFTTPPPSPIDLVRGMAWIMGLSGPTLVAVDQIDGVVDTSRLTLDDDFDAGPGLAEMLAAGLMELHEGAGRGMTLVTCLTDSWRRLAERGLKSAFDRFEPPTVLEGLNVPAAAAALIRSRLGPAYAEAGFTPPFPTWPFSEAAITAASHAAMRPRTLLMRCDAFRRDCLAGEAVTICDDLTGKAPDPATAAKAPGFDLAAARRAADISGILDDEEGGLGELLRAAFDLYALEDDPHDAIDVVSKGEPEQRLPPLHGRLTFLHRDENDRERHVCYRALLQPHPIAFQARLRAALTASGISTRIPGRELLVVRRGPVPPGAKTDALVDRFLAAGGKLIDPSDDDLRTFVALRSLRDKALRDGEMDRFERWMRDTLPVRGTAFFRNAGLPGDGTAAQPVRPRRAPLPPLPPRQARTEPDLSPIRAGEAAPSPRDGGEPRSAAAAPRGAPARAAGTPEAGLAGATPSAVAVPTPGPGVTAEPVSGRGRGPAASPAPHAAPAPVPDAIPVGHRLTPDAPPVALPMRLLPRHTAIIAGSGSGKTVLLRRLVEEAALAGIPAIVVDPNNDLSRLGDPWPERPDRFTPEDDRKAGLYAERVEVVVWTPGLHAGNPLFLSVMPDLAASDDRDERAQAIEMAAETLGPLAGAGKTLQRGVLADALRAFASRGGGTLARFTDLLADLPDGTSQIGNAQKLAAAMADQLLAAVATNPLLRIEGAVLDPARLFYGADPARTRISVVNLSGLASEAAREDFVNRLQMALFGWIKAHPSTRGMLYVVDEAQTFLPSGRTPPSLGSGIKLVAQGRKYGLGMIVATQVPKGIHNQIVSNCTTQFFGRQSAPATIAAAQEIMAASGGAATDIGRLGAGEFYFATEGSGKPAKLRTPLCLSHHPANPPTPEEVVARARRSAASDGPAGT</sequence>
<dbReference type="SUPFAM" id="SSF52540">
    <property type="entry name" value="P-loop containing nucleoside triphosphate hydrolases"/>
    <property type="match status" value="2"/>
</dbReference>
<feature type="domain" description="AAA+ ATPase" evidence="2">
    <location>
        <begin position="729"/>
        <end position="1038"/>
    </location>
</feature>
<feature type="compositionally biased region" description="Low complexity" evidence="1">
    <location>
        <begin position="641"/>
        <end position="662"/>
    </location>
</feature>
<dbReference type="EMBL" id="CP029553">
    <property type="protein sequence ID" value="AWN46148.1"/>
    <property type="molecule type" value="Genomic_DNA"/>
</dbReference>
<gene>
    <name evidence="3" type="ORF">DK419_07330</name>
</gene>
<dbReference type="PANTHER" id="PTHR30121:SF6">
    <property type="entry name" value="SLR6007 PROTEIN"/>
    <property type="match status" value="1"/>
</dbReference>
<dbReference type="Gene3D" id="3.40.50.300">
    <property type="entry name" value="P-loop containing nucleotide triphosphate hydrolases"/>
    <property type="match status" value="2"/>
</dbReference>
<proteinExistence type="predicted"/>
<reference evidence="3 4" key="1">
    <citation type="submission" date="2018-05" db="EMBL/GenBank/DDBJ databases">
        <title>Complete Genome Sequence of Methylobacterium sp. 17Sr1-28.</title>
        <authorList>
            <person name="Srinivasan S."/>
        </authorList>
    </citation>
    <scope>NUCLEOTIDE SEQUENCE [LARGE SCALE GENOMIC DNA]</scope>
    <source>
        <strain evidence="3 4">17Sr1-28</strain>
    </source>
</reference>
<dbReference type="AlphaFoldDB" id="A0A2U8WKP6"/>
<keyword evidence="4" id="KW-1185">Reference proteome</keyword>
<dbReference type="InterPro" id="IPR051162">
    <property type="entry name" value="T4SS_component"/>
</dbReference>
<dbReference type="Pfam" id="PF01935">
    <property type="entry name" value="DUF87"/>
    <property type="match status" value="1"/>
</dbReference>
<evidence type="ECO:0000259" key="2">
    <source>
        <dbReference type="SMART" id="SM00382"/>
    </source>
</evidence>
<dbReference type="PANTHER" id="PTHR30121">
    <property type="entry name" value="UNCHARACTERIZED PROTEIN YJGR-RELATED"/>
    <property type="match status" value="1"/>
</dbReference>
<dbReference type="RefSeq" id="WP_109958500.1">
    <property type="nucleotide sequence ID" value="NZ_CP029553.1"/>
</dbReference>
<protein>
    <submittedName>
        <fullName evidence="3">AAA family ATPase</fullName>
    </submittedName>
</protein>
<dbReference type="InterPro" id="IPR003593">
    <property type="entry name" value="AAA+_ATPase"/>
</dbReference>
<dbReference type="InterPro" id="IPR002789">
    <property type="entry name" value="HerA_central"/>
</dbReference>
<feature type="region of interest" description="Disordered" evidence="1">
    <location>
        <begin position="589"/>
        <end position="710"/>
    </location>
</feature>
<dbReference type="KEGG" id="mtea:DK419_07330"/>
<name>A0A2U8WKP6_9HYPH</name>
<evidence type="ECO:0000313" key="3">
    <source>
        <dbReference type="EMBL" id="AWN46148.1"/>
    </source>
</evidence>
<dbReference type="Proteomes" id="UP000245444">
    <property type="component" value="Chromosome"/>
</dbReference>
<dbReference type="OrthoDB" id="9758751at2"/>
<feature type="region of interest" description="Disordered" evidence="1">
    <location>
        <begin position="1090"/>
        <end position="1116"/>
    </location>
</feature>
<dbReference type="SMART" id="SM00382">
    <property type="entry name" value="AAA"/>
    <property type="match status" value="1"/>
</dbReference>
<evidence type="ECO:0000313" key="4">
    <source>
        <dbReference type="Proteomes" id="UP000245444"/>
    </source>
</evidence>
<accession>A0A2U8WKP6</accession>
<evidence type="ECO:0000256" key="1">
    <source>
        <dbReference type="SAM" id="MobiDB-lite"/>
    </source>
</evidence>